<evidence type="ECO:0000256" key="3">
    <source>
        <dbReference type="ARBA" id="ARBA00022741"/>
    </source>
</evidence>
<keyword evidence="6" id="KW-0456">Lyase</keyword>
<keyword evidence="4" id="KW-1133">Transmembrane helix</keyword>
<dbReference type="PANTHER" id="PTHR11920">
    <property type="entry name" value="GUANYLYL CYCLASE"/>
    <property type="match status" value="1"/>
</dbReference>
<dbReference type="GO" id="GO:0007168">
    <property type="term" value="P:receptor guanylyl cyclase signaling pathway"/>
    <property type="evidence" value="ECO:0007669"/>
    <property type="project" value="TreeGrafter"/>
</dbReference>
<dbReference type="GO" id="GO:0005886">
    <property type="term" value="C:plasma membrane"/>
    <property type="evidence" value="ECO:0007669"/>
    <property type="project" value="TreeGrafter"/>
</dbReference>
<dbReference type="SUPFAM" id="SSF55073">
    <property type="entry name" value="Nucleotide cyclase"/>
    <property type="match status" value="1"/>
</dbReference>
<evidence type="ECO:0000256" key="2">
    <source>
        <dbReference type="ARBA" id="ARBA00022692"/>
    </source>
</evidence>
<dbReference type="GO" id="GO:0004383">
    <property type="term" value="F:guanylate cyclase activity"/>
    <property type="evidence" value="ECO:0007669"/>
    <property type="project" value="TreeGrafter"/>
</dbReference>
<dbReference type="Pfam" id="PF00211">
    <property type="entry name" value="Guanylate_cyc"/>
    <property type="match status" value="1"/>
</dbReference>
<dbReference type="InterPro" id="IPR050401">
    <property type="entry name" value="Cyclic_nucleotide_synthase"/>
</dbReference>
<proteinExistence type="predicted"/>
<evidence type="ECO:0000259" key="7">
    <source>
        <dbReference type="PROSITE" id="PS50125"/>
    </source>
</evidence>
<reference evidence="8 9" key="1">
    <citation type="journal article" date="2017" name="Mol. Biol. Evol.">
        <title>The 4-celled Tetrabaena socialis nuclear genome reveals the essential components for genetic control of cell number at the origin of multicellularity in the volvocine lineage.</title>
        <authorList>
            <person name="Featherston J."/>
            <person name="Arakaki Y."/>
            <person name="Hanschen E.R."/>
            <person name="Ferris P.J."/>
            <person name="Michod R.E."/>
            <person name="Olson B.J.S.C."/>
            <person name="Nozaki H."/>
            <person name="Durand P.M."/>
        </authorList>
    </citation>
    <scope>NUCLEOTIDE SEQUENCE [LARGE SCALE GENOMIC DNA]</scope>
    <source>
        <strain evidence="8 9">NIES-571</strain>
    </source>
</reference>
<dbReference type="InterPro" id="IPR001054">
    <property type="entry name" value="A/G_cyclase"/>
</dbReference>
<dbReference type="PROSITE" id="PS50125">
    <property type="entry name" value="GUANYLATE_CYCLASE_2"/>
    <property type="match status" value="1"/>
</dbReference>
<accession>A0A2J7ZNE4</accession>
<organism evidence="8 9">
    <name type="scientific">Tetrabaena socialis</name>
    <dbReference type="NCBI Taxonomy" id="47790"/>
    <lineage>
        <taxon>Eukaryota</taxon>
        <taxon>Viridiplantae</taxon>
        <taxon>Chlorophyta</taxon>
        <taxon>core chlorophytes</taxon>
        <taxon>Chlorophyceae</taxon>
        <taxon>CS clade</taxon>
        <taxon>Chlamydomonadales</taxon>
        <taxon>Tetrabaenaceae</taxon>
        <taxon>Tetrabaena</taxon>
    </lineage>
</organism>
<feature type="non-terminal residue" evidence="8">
    <location>
        <position position="1"/>
    </location>
</feature>
<dbReference type="GO" id="GO:0004016">
    <property type="term" value="F:adenylate cyclase activity"/>
    <property type="evidence" value="ECO:0007669"/>
    <property type="project" value="TreeGrafter"/>
</dbReference>
<keyword evidence="5" id="KW-0472">Membrane</keyword>
<dbReference type="InterPro" id="IPR029787">
    <property type="entry name" value="Nucleotide_cyclase"/>
</dbReference>
<comment type="caution">
    <text evidence="8">The sequence shown here is derived from an EMBL/GenBank/DDBJ whole genome shotgun (WGS) entry which is preliminary data.</text>
</comment>
<keyword evidence="9" id="KW-1185">Reference proteome</keyword>
<dbReference type="Gene3D" id="3.30.70.1230">
    <property type="entry name" value="Nucleotide cyclase"/>
    <property type="match status" value="1"/>
</dbReference>
<keyword evidence="2" id="KW-0812">Transmembrane</keyword>
<dbReference type="AlphaFoldDB" id="A0A2J7ZNE4"/>
<evidence type="ECO:0000256" key="6">
    <source>
        <dbReference type="ARBA" id="ARBA00023239"/>
    </source>
</evidence>
<protein>
    <recommendedName>
        <fullName evidence="7">Guanylate cyclase domain-containing protein</fullName>
    </recommendedName>
</protein>
<dbReference type="PANTHER" id="PTHR11920:SF335">
    <property type="entry name" value="GUANYLATE CYCLASE"/>
    <property type="match status" value="1"/>
</dbReference>
<name>A0A2J7ZNE4_9CHLO</name>
<sequence>DVTARVRLERRLADVMEAEHKLLENIFPRHVLEHIATSAAVNPCSASQFNLSMLNAMPDPTKTATDHEQCTILFSDIVGFTQMCKEVPAKTVMRFLNDLYTRF</sequence>
<evidence type="ECO:0000313" key="9">
    <source>
        <dbReference type="Proteomes" id="UP000236333"/>
    </source>
</evidence>
<evidence type="ECO:0000256" key="1">
    <source>
        <dbReference type="ARBA" id="ARBA00004370"/>
    </source>
</evidence>
<feature type="non-terminal residue" evidence="8">
    <location>
        <position position="103"/>
    </location>
</feature>
<keyword evidence="3" id="KW-0547">Nucleotide-binding</keyword>
<comment type="subcellular location">
    <subcellularLocation>
        <location evidence="1">Membrane</location>
    </subcellularLocation>
</comment>
<dbReference type="OrthoDB" id="556577at2759"/>
<dbReference type="GO" id="GO:0035556">
    <property type="term" value="P:intracellular signal transduction"/>
    <property type="evidence" value="ECO:0007669"/>
    <property type="project" value="InterPro"/>
</dbReference>
<dbReference type="GO" id="GO:0001653">
    <property type="term" value="F:peptide receptor activity"/>
    <property type="evidence" value="ECO:0007669"/>
    <property type="project" value="TreeGrafter"/>
</dbReference>
<dbReference type="EMBL" id="PGGS01000793">
    <property type="protein sequence ID" value="PNH01785.1"/>
    <property type="molecule type" value="Genomic_DNA"/>
</dbReference>
<dbReference type="GO" id="GO:0000166">
    <property type="term" value="F:nucleotide binding"/>
    <property type="evidence" value="ECO:0007669"/>
    <property type="project" value="UniProtKB-KW"/>
</dbReference>
<gene>
    <name evidence="8" type="ORF">TSOC_012280</name>
</gene>
<feature type="domain" description="Guanylate cyclase" evidence="7">
    <location>
        <begin position="71"/>
        <end position="103"/>
    </location>
</feature>
<evidence type="ECO:0000256" key="5">
    <source>
        <dbReference type="ARBA" id="ARBA00023136"/>
    </source>
</evidence>
<evidence type="ECO:0000256" key="4">
    <source>
        <dbReference type="ARBA" id="ARBA00022989"/>
    </source>
</evidence>
<evidence type="ECO:0000313" key="8">
    <source>
        <dbReference type="EMBL" id="PNH01785.1"/>
    </source>
</evidence>
<dbReference type="Proteomes" id="UP000236333">
    <property type="component" value="Unassembled WGS sequence"/>
</dbReference>